<dbReference type="Proteomes" id="UP000435112">
    <property type="component" value="Unassembled WGS sequence"/>
</dbReference>
<evidence type="ECO:0000256" key="1">
    <source>
        <dbReference type="SAM" id="SignalP"/>
    </source>
</evidence>
<dbReference type="OrthoDB" id="10292087at2759"/>
<feature type="chain" id="PRO_5036164037" description="RxLR effector protein" evidence="1">
    <location>
        <begin position="27"/>
        <end position="51"/>
    </location>
</feature>
<sequence length="51" mass="5257">MKASLATPVHTAASALVGLLGTLASCDPVTHLELQSLTLVQPRTLRSNDAS</sequence>
<evidence type="ECO:0000313" key="4">
    <source>
        <dbReference type="EMBL" id="KAE9270388.1"/>
    </source>
</evidence>
<proteinExistence type="predicted"/>
<gene>
    <name evidence="3" type="ORF">PR001_g17244</name>
    <name evidence="2" type="ORF">PR002_g29643</name>
    <name evidence="4" type="ORF">PR003_g30843</name>
</gene>
<accession>A0A6A3GYV9</accession>
<dbReference type="EMBL" id="QXFU01006019">
    <property type="protein sequence ID" value="KAE8962290.1"/>
    <property type="molecule type" value="Genomic_DNA"/>
</dbReference>
<dbReference type="EMBL" id="QXFV01001420">
    <property type="protein sequence ID" value="KAE9006307.1"/>
    <property type="molecule type" value="Genomic_DNA"/>
</dbReference>
<evidence type="ECO:0000313" key="6">
    <source>
        <dbReference type="Proteomes" id="UP000434957"/>
    </source>
</evidence>
<dbReference type="Proteomes" id="UP000434957">
    <property type="component" value="Unassembled WGS sequence"/>
</dbReference>
<evidence type="ECO:0000313" key="3">
    <source>
        <dbReference type="EMBL" id="KAE9006307.1"/>
    </source>
</evidence>
<dbReference type="AlphaFoldDB" id="A0A6A3GYV9"/>
<reference evidence="5 7" key="1">
    <citation type="submission" date="2018-09" db="EMBL/GenBank/DDBJ databases">
        <title>Genomic investigation of the strawberry pathogen Phytophthora fragariae indicates pathogenicity is determined by transcriptional variation in three key races.</title>
        <authorList>
            <person name="Adams T.M."/>
            <person name="Armitage A.D."/>
            <person name="Sobczyk M.K."/>
            <person name="Bates H.J."/>
            <person name="Dunwell J.M."/>
            <person name="Nellist C.F."/>
            <person name="Harrison R.J."/>
        </authorList>
    </citation>
    <scope>NUCLEOTIDE SEQUENCE [LARGE SCALE GENOMIC DNA]</scope>
    <source>
        <strain evidence="3 5">SCRP249</strain>
        <strain evidence="2 7">SCRP324</strain>
        <strain evidence="4 6">SCRP333</strain>
    </source>
</reference>
<organism evidence="2 7">
    <name type="scientific">Phytophthora rubi</name>
    <dbReference type="NCBI Taxonomy" id="129364"/>
    <lineage>
        <taxon>Eukaryota</taxon>
        <taxon>Sar</taxon>
        <taxon>Stramenopiles</taxon>
        <taxon>Oomycota</taxon>
        <taxon>Peronosporomycetes</taxon>
        <taxon>Peronosporales</taxon>
        <taxon>Peronosporaceae</taxon>
        <taxon>Phytophthora</taxon>
    </lineage>
</organism>
<dbReference type="EMBL" id="QXFT01006017">
    <property type="protein sequence ID" value="KAE9270388.1"/>
    <property type="molecule type" value="Genomic_DNA"/>
</dbReference>
<dbReference type="PROSITE" id="PS51257">
    <property type="entry name" value="PROKAR_LIPOPROTEIN"/>
    <property type="match status" value="1"/>
</dbReference>
<keyword evidence="6" id="KW-1185">Reference proteome</keyword>
<evidence type="ECO:0008006" key="8">
    <source>
        <dbReference type="Google" id="ProtNLM"/>
    </source>
</evidence>
<keyword evidence="1" id="KW-0732">Signal</keyword>
<dbReference type="Proteomes" id="UP000429607">
    <property type="component" value="Unassembled WGS sequence"/>
</dbReference>
<evidence type="ECO:0000313" key="5">
    <source>
        <dbReference type="Proteomes" id="UP000429607"/>
    </source>
</evidence>
<evidence type="ECO:0000313" key="7">
    <source>
        <dbReference type="Proteomes" id="UP000435112"/>
    </source>
</evidence>
<feature type="signal peptide" evidence="1">
    <location>
        <begin position="1"/>
        <end position="26"/>
    </location>
</feature>
<name>A0A6A3GYV9_9STRA</name>
<protein>
    <recommendedName>
        <fullName evidence="8">RxLR effector protein</fullName>
    </recommendedName>
</protein>
<evidence type="ECO:0000313" key="2">
    <source>
        <dbReference type="EMBL" id="KAE8962290.1"/>
    </source>
</evidence>
<comment type="caution">
    <text evidence="2">The sequence shown here is derived from an EMBL/GenBank/DDBJ whole genome shotgun (WGS) entry which is preliminary data.</text>
</comment>